<reference evidence="2" key="1">
    <citation type="submission" date="2020-02" db="EMBL/GenBank/DDBJ databases">
        <authorList>
            <person name="Meier V. D."/>
        </authorList>
    </citation>
    <scope>NUCLEOTIDE SEQUENCE</scope>
    <source>
        <strain evidence="2">AVDCRST_MAG35</strain>
    </source>
</reference>
<feature type="compositionally biased region" description="Basic and acidic residues" evidence="1">
    <location>
        <begin position="12"/>
        <end position="26"/>
    </location>
</feature>
<dbReference type="AlphaFoldDB" id="A0A6J4Q9D7"/>
<evidence type="ECO:0000313" key="2">
    <source>
        <dbReference type="EMBL" id="CAA9434089.1"/>
    </source>
</evidence>
<feature type="compositionally biased region" description="Basic and acidic residues" evidence="1">
    <location>
        <begin position="40"/>
        <end position="57"/>
    </location>
</feature>
<sequence>DRRHEHRQGPPRRADRPRGVREELRPARPGRVHVPGRPAVEQDRDQGRRREGLRREGGLGQHPEPPGQAPSHPHGHRQAQGHQARRGHPARGHHRHLRGRGL</sequence>
<evidence type="ECO:0000256" key="1">
    <source>
        <dbReference type="SAM" id="MobiDB-lite"/>
    </source>
</evidence>
<feature type="compositionally biased region" description="Basic residues" evidence="1">
    <location>
        <begin position="1"/>
        <end position="10"/>
    </location>
</feature>
<gene>
    <name evidence="2" type="ORF">AVDCRST_MAG35-2801</name>
</gene>
<keyword evidence="2" id="KW-0689">Ribosomal protein</keyword>
<accession>A0A6J4Q9D7</accession>
<proteinExistence type="predicted"/>
<name>A0A6J4Q9D7_9ACTN</name>
<dbReference type="EMBL" id="CADCUY010000551">
    <property type="protein sequence ID" value="CAA9434089.1"/>
    <property type="molecule type" value="Genomic_DNA"/>
</dbReference>
<feature type="non-terminal residue" evidence="2">
    <location>
        <position position="1"/>
    </location>
</feature>
<organism evidence="2">
    <name type="scientific">uncultured Quadrisphaera sp</name>
    <dbReference type="NCBI Taxonomy" id="904978"/>
    <lineage>
        <taxon>Bacteria</taxon>
        <taxon>Bacillati</taxon>
        <taxon>Actinomycetota</taxon>
        <taxon>Actinomycetes</taxon>
        <taxon>Kineosporiales</taxon>
        <taxon>Kineosporiaceae</taxon>
        <taxon>Quadrisphaera</taxon>
        <taxon>environmental samples</taxon>
    </lineage>
</organism>
<feature type="non-terminal residue" evidence="2">
    <location>
        <position position="102"/>
    </location>
</feature>
<dbReference type="GO" id="GO:0005840">
    <property type="term" value="C:ribosome"/>
    <property type="evidence" value="ECO:0007669"/>
    <property type="project" value="UniProtKB-KW"/>
</dbReference>
<keyword evidence="2" id="KW-0687">Ribonucleoprotein</keyword>
<protein>
    <submittedName>
        <fullName evidence="2">LSU ribosomal protein L23p (L23Ae)</fullName>
    </submittedName>
</protein>
<feature type="region of interest" description="Disordered" evidence="1">
    <location>
        <begin position="1"/>
        <end position="102"/>
    </location>
</feature>
<feature type="compositionally biased region" description="Basic residues" evidence="1">
    <location>
        <begin position="73"/>
        <end position="102"/>
    </location>
</feature>